<accession>A0A6B1DTR2</accession>
<keyword evidence="5 8" id="KW-0648">Protein biosynthesis</keyword>
<evidence type="ECO:0000256" key="3">
    <source>
        <dbReference type="ARBA" id="ARBA00022679"/>
    </source>
</evidence>
<evidence type="ECO:0000256" key="9">
    <source>
        <dbReference type="PIRSR" id="PIRSR618319-50"/>
    </source>
</evidence>
<gene>
    <name evidence="8" type="primary">selA</name>
    <name evidence="10" type="ORF">F4Y08_05355</name>
</gene>
<protein>
    <recommendedName>
        <fullName evidence="8">L-seryl-tRNA(Sec) selenium transferase</fullName>
        <ecNumber evidence="8">2.9.1.1</ecNumber>
    </recommendedName>
    <alternativeName>
        <fullName evidence="8">Selenocysteine synthase</fullName>
        <shortName evidence="8">Sec synthase</shortName>
    </alternativeName>
    <alternativeName>
        <fullName evidence="8">Selenocysteinyl-tRNA(Sec) synthase</fullName>
    </alternativeName>
</protein>
<dbReference type="PANTHER" id="PTHR32328:SF0">
    <property type="entry name" value="L-SERYL-TRNA(SEC) SELENIUM TRANSFERASE"/>
    <property type="match status" value="1"/>
</dbReference>
<dbReference type="PANTHER" id="PTHR32328">
    <property type="entry name" value="L-SERYL-TRNA(SEC) SELENIUM TRANSFERASE"/>
    <property type="match status" value="1"/>
</dbReference>
<proteinExistence type="inferred from homology"/>
<keyword evidence="4 8" id="KW-0663">Pyridoxal phosphate</keyword>
<comment type="cofactor">
    <cofactor evidence="1 8 9">
        <name>pyridoxal 5'-phosphate</name>
        <dbReference type="ChEBI" id="CHEBI:597326"/>
    </cofactor>
</comment>
<dbReference type="Pfam" id="PF03841">
    <property type="entry name" value="SelA"/>
    <property type="match status" value="1"/>
</dbReference>
<dbReference type="NCBIfam" id="TIGR00474">
    <property type="entry name" value="selA"/>
    <property type="match status" value="1"/>
</dbReference>
<dbReference type="GO" id="GO:0004125">
    <property type="term" value="F:L-seryl-tRNA(Sec) selenium transferase activity"/>
    <property type="evidence" value="ECO:0007669"/>
    <property type="project" value="UniProtKB-UniRule"/>
</dbReference>
<comment type="subcellular location">
    <subcellularLocation>
        <location evidence="8">Cytoplasm</location>
    </subcellularLocation>
</comment>
<evidence type="ECO:0000256" key="7">
    <source>
        <dbReference type="ARBA" id="ARBA00044507"/>
    </source>
</evidence>
<evidence type="ECO:0000256" key="8">
    <source>
        <dbReference type="HAMAP-Rule" id="MF_00423"/>
    </source>
</evidence>
<dbReference type="HAMAP" id="MF_00423">
    <property type="entry name" value="SelA"/>
    <property type="match status" value="1"/>
</dbReference>
<feature type="modified residue" description="N6-(pyridoxal phosphate)lysine" evidence="8 9">
    <location>
        <position position="297"/>
    </location>
</feature>
<comment type="caution">
    <text evidence="10">The sequence shown here is derived from an EMBL/GenBank/DDBJ whole genome shotgun (WGS) entry which is preliminary data.</text>
</comment>
<comment type="pathway">
    <text evidence="8">Aminoacyl-tRNA biosynthesis; selenocysteinyl-tRNA(Sec) biosynthesis; selenocysteinyl-tRNA(Sec) from L-seryl-tRNA(Sec) (bacterial route): step 1/1.</text>
</comment>
<sequence length="462" mass="48624">MNTARELRRLPALHRLLETEVAVSLANEYGQAAVVAGARKVLAAVRTDTLERGEPVPDATGLADRLAEWMQANLTPTLTPVVNATGVILHTNLGRAPLSHDALSAIQQVGLGYSNLEFDLATGARSDRYRHSRRVLAYLTGAEDAVVVNNNAAALMLILAAYCKGREVVISRGQMVEVGGGFRIPDILEQSGAHLREVGTTNRTYVSDYLEALSDRTAAVLVVHASNFHQVGYTVQPELADLVSAVRGTFRDADRPLVLHDLGSGLLMPLGGCLEAEHTVADSVSAGADLVAFSGDKLLGGPQAGVVVGSAGAVAPLLRHPLLRALRVDKLILAALGATLEPYVRDEATVTIPALSMASKSAAELKTRAEALCRTLSGHGVPVTTVDLYGAAGGGSMPGTPIPGAGIAVRVDRPDMWSASLRAGKPPVVTVIRHGQLVLDLRTVFPDQDQVLVQALLTVHGR</sequence>
<comment type="catalytic activity">
    <reaction evidence="8">
        <text>L-seryl-tRNA(Sec) + selenophosphate + H(+) = L-selenocysteinyl-tRNA(Sec) + phosphate</text>
        <dbReference type="Rhea" id="RHEA:22728"/>
        <dbReference type="Rhea" id="RHEA-COMP:9742"/>
        <dbReference type="Rhea" id="RHEA-COMP:9743"/>
        <dbReference type="ChEBI" id="CHEBI:15378"/>
        <dbReference type="ChEBI" id="CHEBI:16144"/>
        <dbReference type="ChEBI" id="CHEBI:43474"/>
        <dbReference type="ChEBI" id="CHEBI:78533"/>
        <dbReference type="ChEBI" id="CHEBI:78573"/>
        <dbReference type="EC" id="2.9.1.1"/>
    </reaction>
</comment>
<dbReference type="Gene3D" id="3.90.1150.180">
    <property type="match status" value="1"/>
</dbReference>
<dbReference type="EC" id="2.9.1.1" evidence="8"/>
<evidence type="ECO:0000256" key="5">
    <source>
        <dbReference type="ARBA" id="ARBA00022917"/>
    </source>
</evidence>
<keyword evidence="2 8" id="KW-0963">Cytoplasm</keyword>
<dbReference type="InterPro" id="IPR015424">
    <property type="entry name" value="PyrdxlP-dep_Trfase"/>
</dbReference>
<dbReference type="GO" id="GO:0001717">
    <property type="term" value="P:conversion of seryl-tRNAsec to selenocys-tRNAsec"/>
    <property type="evidence" value="ECO:0007669"/>
    <property type="project" value="UniProtKB-UniRule"/>
</dbReference>
<dbReference type="EMBL" id="VXPY01000035">
    <property type="protein sequence ID" value="MYD89754.1"/>
    <property type="molecule type" value="Genomic_DNA"/>
</dbReference>
<dbReference type="UniPathway" id="UPA00906">
    <property type="reaction ID" value="UER00896"/>
</dbReference>
<dbReference type="GO" id="GO:0001514">
    <property type="term" value="P:selenocysteine incorporation"/>
    <property type="evidence" value="ECO:0007669"/>
    <property type="project" value="UniProtKB-UniRule"/>
</dbReference>
<reference evidence="10" key="1">
    <citation type="submission" date="2019-09" db="EMBL/GenBank/DDBJ databases">
        <title>Characterisation of the sponge microbiome using genome-centric metagenomics.</title>
        <authorList>
            <person name="Engelberts J.P."/>
            <person name="Robbins S.J."/>
            <person name="De Goeij J.M."/>
            <person name="Aranda M."/>
            <person name="Bell S.C."/>
            <person name="Webster N.S."/>
        </authorList>
    </citation>
    <scope>NUCLEOTIDE SEQUENCE</scope>
    <source>
        <strain evidence="10">SB0662_bin_9</strain>
    </source>
</reference>
<keyword evidence="3 8" id="KW-0808">Transferase</keyword>
<dbReference type="AlphaFoldDB" id="A0A6B1DTR2"/>
<comment type="similarity">
    <text evidence="7 8">Belongs to the SelA family.</text>
</comment>
<keyword evidence="6 8" id="KW-0711">Selenium</keyword>
<dbReference type="GO" id="GO:0005737">
    <property type="term" value="C:cytoplasm"/>
    <property type="evidence" value="ECO:0007669"/>
    <property type="project" value="UniProtKB-SubCell"/>
</dbReference>
<evidence type="ECO:0000256" key="1">
    <source>
        <dbReference type="ARBA" id="ARBA00001933"/>
    </source>
</evidence>
<dbReference type="Gene3D" id="3.40.640.10">
    <property type="entry name" value="Type I PLP-dependent aspartate aminotransferase-like (Major domain)"/>
    <property type="match status" value="1"/>
</dbReference>
<dbReference type="InterPro" id="IPR004534">
    <property type="entry name" value="SelA_trans"/>
</dbReference>
<organism evidence="10">
    <name type="scientific">Caldilineaceae bacterium SB0662_bin_9</name>
    <dbReference type="NCBI Taxonomy" id="2605258"/>
    <lineage>
        <taxon>Bacteria</taxon>
        <taxon>Bacillati</taxon>
        <taxon>Chloroflexota</taxon>
        <taxon>Caldilineae</taxon>
        <taxon>Caldilineales</taxon>
        <taxon>Caldilineaceae</taxon>
    </lineage>
</organism>
<dbReference type="SUPFAM" id="SSF53383">
    <property type="entry name" value="PLP-dependent transferases"/>
    <property type="match status" value="1"/>
</dbReference>
<name>A0A6B1DTR2_9CHLR</name>
<dbReference type="InterPro" id="IPR018319">
    <property type="entry name" value="SelA-like"/>
</dbReference>
<dbReference type="InterPro" id="IPR015421">
    <property type="entry name" value="PyrdxlP-dep_Trfase_major"/>
</dbReference>
<evidence type="ECO:0000256" key="2">
    <source>
        <dbReference type="ARBA" id="ARBA00022490"/>
    </source>
</evidence>
<comment type="function">
    <text evidence="8">Converts seryl-tRNA(Sec) to selenocysteinyl-tRNA(Sec) required for selenoprotein biosynthesis.</text>
</comment>
<evidence type="ECO:0000256" key="6">
    <source>
        <dbReference type="ARBA" id="ARBA00023266"/>
    </source>
</evidence>
<evidence type="ECO:0000256" key="4">
    <source>
        <dbReference type="ARBA" id="ARBA00022898"/>
    </source>
</evidence>
<evidence type="ECO:0000313" key="10">
    <source>
        <dbReference type="EMBL" id="MYD89754.1"/>
    </source>
</evidence>